<keyword evidence="2" id="KW-1185">Reference proteome</keyword>
<dbReference type="EMBL" id="KN846962">
    <property type="protein sequence ID" value="KIW63471.1"/>
    <property type="molecule type" value="Genomic_DNA"/>
</dbReference>
<name>A0A0D2CEG3_9EURO</name>
<sequence>MLPRNKADKEVEDGQPNIPDAYYELEVQVARAPQLSPQQLAQRKQLRQQLDQLRTKSFLSSIPMWCSLTILSWANQKLPFKMTVGGKETILPADLQPRRHYFDADMAAFHCAVRTADGVVHHGTVSKADVFNYSMGMCNFIEVKDEKPSPRSETRQGAKMAVS</sequence>
<organism evidence="1 2">
    <name type="scientific">Phialophora macrospora</name>
    <dbReference type="NCBI Taxonomy" id="1851006"/>
    <lineage>
        <taxon>Eukaryota</taxon>
        <taxon>Fungi</taxon>
        <taxon>Dikarya</taxon>
        <taxon>Ascomycota</taxon>
        <taxon>Pezizomycotina</taxon>
        <taxon>Eurotiomycetes</taxon>
        <taxon>Chaetothyriomycetidae</taxon>
        <taxon>Chaetothyriales</taxon>
        <taxon>Herpotrichiellaceae</taxon>
        <taxon>Phialophora</taxon>
    </lineage>
</organism>
<dbReference type="AlphaFoldDB" id="A0A0D2CEG3"/>
<evidence type="ECO:0000313" key="1">
    <source>
        <dbReference type="EMBL" id="KIW63471.1"/>
    </source>
</evidence>
<protein>
    <submittedName>
        <fullName evidence="1">Uncharacterized protein</fullName>
    </submittedName>
</protein>
<gene>
    <name evidence="1" type="ORF">PV04_10307</name>
</gene>
<dbReference type="HOGENOM" id="CLU_1626818_0_0_1"/>
<reference evidence="1 2" key="1">
    <citation type="submission" date="2015-01" db="EMBL/GenBank/DDBJ databases">
        <title>The Genome Sequence of Capronia semiimmersa CBS27337.</title>
        <authorList>
            <consortium name="The Broad Institute Genomics Platform"/>
            <person name="Cuomo C."/>
            <person name="de Hoog S."/>
            <person name="Gorbushina A."/>
            <person name="Stielow B."/>
            <person name="Teixiera M."/>
            <person name="Abouelleil A."/>
            <person name="Chapman S.B."/>
            <person name="Priest M."/>
            <person name="Young S.K."/>
            <person name="Wortman J."/>
            <person name="Nusbaum C."/>
            <person name="Birren B."/>
        </authorList>
    </citation>
    <scope>NUCLEOTIDE SEQUENCE [LARGE SCALE GENOMIC DNA]</scope>
    <source>
        <strain evidence="1 2">CBS 27337</strain>
    </source>
</reference>
<accession>A0A0D2CEG3</accession>
<evidence type="ECO:0000313" key="2">
    <source>
        <dbReference type="Proteomes" id="UP000054266"/>
    </source>
</evidence>
<proteinExistence type="predicted"/>
<dbReference type="Proteomes" id="UP000054266">
    <property type="component" value="Unassembled WGS sequence"/>
</dbReference>